<name>A0ABW5PM69_9BACL</name>
<sequence>MNLKKWFYLFWTTLAVGAVSGVATGLFLQLTDQEFGFLEVSEVGFNVLTMLLGGLMFSAISQMGFFAYLTLNYIGKGMFRSYWNLVQLGIIIITLFELGYLRYIYAEDNAPLVSFFVLPVVLGAGAVLVALWKVRMTNSAAFVPTLLWMAAGTVLVSIPGLQQNNYATTLFITVPVFCCNAWQILKLHSILKDKKS</sequence>
<evidence type="ECO:0000256" key="1">
    <source>
        <dbReference type="SAM" id="Phobius"/>
    </source>
</evidence>
<dbReference type="RefSeq" id="WP_377606831.1">
    <property type="nucleotide sequence ID" value="NZ_JBHUME010000017.1"/>
</dbReference>
<dbReference type="InterPro" id="IPR024164">
    <property type="entry name" value="KinB-signalling_activ"/>
</dbReference>
<dbReference type="PIRSF" id="PIRSF029886">
    <property type="entry name" value="KBAA"/>
    <property type="match status" value="1"/>
</dbReference>
<reference evidence="3" key="1">
    <citation type="journal article" date="2019" name="Int. J. Syst. Evol. Microbiol.">
        <title>The Global Catalogue of Microorganisms (GCM) 10K type strain sequencing project: providing services to taxonomists for standard genome sequencing and annotation.</title>
        <authorList>
            <consortium name="The Broad Institute Genomics Platform"/>
            <consortium name="The Broad Institute Genome Sequencing Center for Infectious Disease"/>
            <person name="Wu L."/>
            <person name="Ma J."/>
        </authorList>
    </citation>
    <scope>NUCLEOTIDE SEQUENCE [LARGE SCALE GENOMIC DNA]</scope>
    <source>
        <strain evidence="3">KCTC 3950</strain>
    </source>
</reference>
<dbReference type="EMBL" id="JBHUME010000017">
    <property type="protein sequence ID" value="MFD2615177.1"/>
    <property type="molecule type" value="Genomic_DNA"/>
</dbReference>
<feature type="transmembrane region" description="Helical" evidence="1">
    <location>
        <begin position="7"/>
        <end position="28"/>
    </location>
</feature>
<evidence type="ECO:0000313" key="3">
    <source>
        <dbReference type="Proteomes" id="UP001597541"/>
    </source>
</evidence>
<feature type="transmembrane region" description="Helical" evidence="1">
    <location>
        <begin position="111"/>
        <end position="132"/>
    </location>
</feature>
<gene>
    <name evidence="2" type="ORF">ACFSUF_22495</name>
</gene>
<organism evidence="2 3">
    <name type="scientific">Paenibacillus gansuensis</name>
    <dbReference type="NCBI Taxonomy" id="306542"/>
    <lineage>
        <taxon>Bacteria</taxon>
        <taxon>Bacillati</taxon>
        <taxon>Bacillota</taxon>
        <taxon>Bacilli</taxon>
        <taxon>Bacillales</taxon>
        <taxon>Paenibacillaceae</taxon>
        <taxon>Paenibacillus</taxon>
    </lineage>
</organism>
<proteinExistence type="predicted"/>
<accession>A0ABW5PM69</accession>
<feature type="transmembrane region" description="Helical" evidence="1">
    <location>
        <begin position="48"/>
        <end position="71"/>
    </location>
</feature>
<keyword evidence="1" id="KW-0472">Membrane</keyword>
<evidence type="ECO:0000313" key="2">
    <source>
        <dbReference type="EMBL" id="MFD2615177.1"/>
    </source>
</evidence>
<comment type="caution">
    <text evidence="2">The sequence shown here is derived from an EMBL/GenBank/DDBJ whole genome shotgun (WGS) entry which is preliminary data.</text>
</comment>
<feature type="transmembrane region" description="Helical" evidence="1">
    <location>
        <begin position="166"/>
        <end position="185"/>
    </location>
</feature>
<keyword evidence="1" id="KW-1133">Transmembrane helix</keyword>
<keyword evidence="3" id="KW-1185">Reference proteome</keyword>
<dbReference type="Pfam" id="PF14089">
    <property type="entry name" value="KbaA"/>
    <property type="match status" value="1"/>
</dbReference>
<feature type="transmembrane region" description="Helical" evidence="1">
    <location>
        <begin position="139"/>
        <end position="160"/>
    </location>
</feature>
<protein>
    <submittedName>
        <fullName evidence="2">KinB-signaling pathway activation protein</fullName>
    </submittedName>
</protein>
<feature type="transmembrane region" description="Helical" evidence="1">
    <location>
        <begin position="83"/>
        <end position="105"/>
    </location>
</feature>
<dbReference type="SMART" id="SM01251">
    <property type="entry name" value="KbaA"/>
    <property type="match status" value="1"/>
</dbReference>
<keyword evidence="1" id="KW-0812">Transmembrane</keyword>
<dbReference type="Proteomes" id="UP001597541">
    <property type="component" value="Unassembled WGS sequence"/>
</dbReference>